<dbReference type="RefSeq" id="WP_154365952.1">
    <property type="nucleotide sequence ID" value="NZ_CANMYZ010000001.1"/>
</dbReference>
<evidence type="ECO:0000313" key="3">
    <source>
        <dbReference type="Proteomes" id="UP000443153"/>
    </source>
</evidence>
<keyword evidence="3" id="KW-1185">Reference proteome</keyword>
<dbReference type="AlphaFoldDB" id="A0A6I2MKC2"/>
<sequence length="109" mass="12716">MENTLILEQEEQVAISTQKVESAKLKRNRSLYSIKPILIYLSFFGTCLALVFGKIYLWAVLLFVVGNLAFLWFYIIDQTTEFDISINLDSNIDQAKLEEQLYDRSKRNN</sequence>
<accession>A0A6I2MKC2</accession>
<organism evidence="2 3">
    <name type="scientific">Maribacter luteus</name>
    <dbReference type="NCBI Taxonomy" id="2594478"/>
    <lineage>
        <taxon>Bacteria</taxon>
        <taxon>Pseudomonadati</taxon>
        <taxon>Bacteroidota</taxon>
        <taxon>Flavobacteriia</taxon>
        <taxon>Flavobacteriales</taxon>
        <taxon>Flavobacteriaceae</taxon>
        <taxon>Maribacter</taxon>
    </lineage>
</organism>
<protein>
    <submittedName>
        <fullName evidence="2">Uncharacterized protein</fullName>
    </submittedName>
</protein>
<keyword evidence="1" id="KW-0812">Transmembrane</keyword>
<keyword evidence="1" id="KW-0472">Membrane</keyword>
<feature type="transmembrane region" description="Helical" evidence="1">
    <location>
        <begin position="58"/>
        <end position="76"/>
    </location>
</feature>
<keyword evidence="1" id="KW-1133">Transmembrane helix</keyword>
<comment type="caution">
    <text evidence="2">The sequence shown here is derived from an EMBL/GenBank/DDBJ whole genome shotgun (WGS) entry which is preliminary data.</text>
</comment>
<dbReference type="Proteomes" id="UP000443153">
    <property type="component" value="Unassembled WGS sequence"/>
</dbReference>
<gene>
    <name evidence="2" type="ORF">GJ691_08815</name>
</gene>
<proteinExistence type="predicted"/>
<name>A0A6I2MKC2_9FLAO</name>
<feature type="transmembrane region" description="Helical" evidence="1">
    <location>
        <begin position="32"/>
        <end position="52"/>
    </location>
</feature>
<reference evidence="2 3" key="1">
    <citation type="submission" date="2019-11" db="EMBL/GenBank/DDBJ databases">
        <title>Maribacter lutea sp. nov., a marine bacterium isolated from intertidal sand.</title>
        <authorList>
            <person name="Liu A."/>
        </authorList>
    </citation>
    <scope>NUCLEOTIDE SEQUENCE [LARGE SCALE GENOMIC DNA]</scope>
    <source>
        <strain evidence="2 3">RZ05</strain>
    </source>
</reference>
<evidence type="ECO:0000313" key="2">
    <source>
        <dbReference type="EMBL" id="MRX64271.1"/>
    </source>
</evidence>
<dbReference type="EMBL" id="WKJH01000005">
    <property type="protein sequence ID" value="MRX64271.1"/>
    <property type="molecule type" value="Genomic_DNA"/>
</dbReference>
<evidence type="ECO:0000256" key="1">
    <source>
        <dbReference type="SAM" id="Phobius"/>
    </source>
</evidence>